<keyword evidence="2" id="KW-1133">Transmembrane helix</keyword>
<name>A0A6N6W5Y6_9BURK</name>
<feature type="transmembrane region" description="Helical" evidence="2">
    <location>
        <begin position="177"/>
        <end position="205"/>
    </location>
</feature>
<sequence>MTLFSRPERFPLPIPAILIYNYLRLIGHKDLFAASVLSLAGLSALLQAFLLLWVALTISVIAPSGIVCLFLSGTSDKRPTRGLPAFVLLSSVIWAAFYTTAGYFGDSPTPLTWRYWATVVFMLFAIWTILGAIAWWSPNFMSAVPDSAPKAANWSPPPTNRKARVANRFRAIWAHRIWRCFCVTAAIFGAGLYAVFSIYVISAFAGSLHLPQHGWKASAVLFSIILFSFFPGAVYLKVRASNGSHGKALKVALVVTIALTYAALLNGFSAEPIALVAMKGMAVIDNAERTYEVVKADERPTYQALGYRPRATDRFVQAFIRFQFADVKLVCPNKYPFLDVPSSSVNKGRDTPDDSPSPVPPELRTSHADSEGCLVPTKDEIRTVDLPDGFSLQSHPPVAISPSRPAKHVGQSKRYTRHGRTKC</sequence>
<evidence type="ECO:0000313" key="4">
    <source>
        <dbReference type="Proteomes" id="UP000463700"/>
    </source>
</evidence>
<evidence type="ECO:0000256" key="1">
    <source>
        <dbReference type="SAM" id="MobiDB-lite"/>
    </source>
</evidence>
<feature type="transmembrane region" description="Helical" evidence="2">
    <location>
        <begin position="45"/>
        <end position="71"/>
    </location>
</feature>
<feature type="compositionally biased region" description="Basic residues" evidence="1">
    <location>
        <begin position="405"/>
        <end position="423"/>
    </location>
</feature>
<feature type="transmembrane region" description="Helical" evidence="2">
    <location>
        <begin position="248"/>
        <end position="268"/>
    </location>
</feature>
<evidence type="ECO:0000313" key="3">
    <source>
        <dbReference type="EMBL" id="KAE8756087.1"/>
    </source>
</evidence>
<reference evidence="3 4" key="1">
    <citation type="journal article" date="2020" name="Int. J. Syst. Evol. Microbiol.">
        <title>Paraburkholderia madseniana sp. nov., a phenolic acid-degrading bacterium isolated from acidic forest soil.</title>
        <authorList>
            <person name="Wilhelm R.C."/>
            <person name="Murphy S.J.L."/>
            <person name="Feriancek N.M."/>
            <person name="Karasz D.C."/>
            <person name="DeRito C.M."/>
            <person name="Newman J.D."/>
            <person name="Buckley D.H."/>
        </authorList>
    </citation>
    <scope>NUCLEOTIDE SEQUENCE [LARGE SCALE GENOMIC DNA]</scope>
    <source>
        <strain evidence="3 4">RP11</strain>
    </source>
</reference>
<dbReference type="OrthoDB" id="9004031at2"/>
<comment type="caution">
    <text evidence="3">The sequence shown here is derived from an EMBL/GenBank/DDBJ whole genome shotgun (WGS) entry which is preliminary data.</text>
</comment>
<proteinExistence type="predicted"/>
<keyword evidence="2" id="KW-0472">Membrane</keyword>
<feature type="transmembrane region" description="Helical" evidence="2">
    <location>
        <begin position="115"/>
        <end position="136"/>
    </location>
</feature>
<dbReference type="Proteomes" id="UP000463700">
    <property type="component" value="Unassembled WGS sequence"/>
</dbReference>
<accession>A0A6N6W5Y6</accession>
<keyword evidence="2" id="KW-0812">Transmembrane</keyword>
<feature type="region of interest" description="Disordered" evidence="1">
    <location>
        <begin position="341"/>
        <end position="374"/>
    </location>
</feature>
<organism evidence="3 4">
    <name type="scientific">Paraburkholderia madseniana</name>
    <dbReference type="NCBI Taxonomy" id="2599607"/>
    <lineage>
        <taxon>Bacteria</taxon>
        <taxon>Pseudomonadati</taxon>
        <taxon>Pseudomonadota</taxon>
        <taxon>Betaproteobacteria</taxon>
        <taxon>Burkholderiales</taxon>
        <taxon>Burkholderiaceae</taxon>
        <taxon>Paraburkholderia</taxon>
    </lineage>
</organism>
<feature type="transmembrane region" description="Helical" evidence="2">
    <location>
        <begin position="83"/>
        <end position="103"/>
    </location>
</feature>
<gene>
    <name evidence="3" type="ORF">FSO04_30750</name>
</gene>
<dbReference type="AlphaFoldDB" id="A0A6N6W5Y6"/>
<dbReference type="EMBL" id="VOSW01000071">
    <property type="protein sequence ID" value="KAE8756087.1"/>
    <property type="molecule type" value="Genomic_DNA"/>
</dbReference>
<feature type="region of interest" description="Disordered" evidence="1">
    <location>
        <begin position="392"/>
        <end position="423"/>
    </location>
</feature>
<dbReference type="RefSeq" id="WP_154565377.1">
    <property type="nucleotide sequence ID" value="NZ_VOSW01000071.1"/>
</dbReference>
<protein>
    <submittedName>
        <fullName evidence="3">Uncharacterized protein</fullName>
    </submittedName>
</protein>
<evidence type="ECO:0000256" key="2">
    <source>
        <dbReference type="SAM" id="Phobius"/>
    </source>
</evidence>
<feature type="transmembrane region" description="Helical" evidence="2">
    <location>
        <begin position="217"/>
        <end position="236"/>
    </location>
</feature>